<dbReference type="AlphaFoldDB" id="A0A3Q4HFH1"/>
<name>A0A3Q4HFH1_NEOBR</name>
<dbReference type="Bgee" id="ENSNBRG00000016884">
    <property type="expression patterns" value="Expressed in testis and 7 other cell types or tissues"/>
</dbReference>
<proteinExistence type="predicted"/>
<accession>A0A3Q4HFH1</accession>
<dbReference type="InterPro" id="IPR037191">
    <property type="entry name" value="VPS9_dom_sf"/>
</dbReference>
<evidence type="ECO:0000256" key="2">
    <source>
        <dbReference type="SAM" id="SignalP"/>
    </source>
</evidence>
<evidence type="ECO:0000256" key="1">
    <source>
        <dbReference type="SAM" id="MobiDB-lite"/>
    </source>
</evidence>
<feature type="domain" description="VPS9" evidence="3">
    <location>
        <begin position="298"/>
        <end position="419"/>
    </location>
</feature>
<dbReference type="GeneTree" id="ENSGT00390000015057"/>
<dbReference type="PANTHER" id="PTHR23101">
    <property type="entry name" value="RAB GDP/GTP EXCHANGE FACTOR"/>
    <property type="match status" value="1"/>
</dbReference>
<keyword evidence="2" id="KW-0732">Signal</keyword>
<evidence type="ECO:0000313" key="5">
    <source>
        <dbReference type="Proteomes" id="UP000261580"/>
    </source>
</evidence>
<feature type="region of interest" description="Disordered" evidence="1">
    <location>
        <begin position="25"/>
        <end position="56"/>
    </location>
</feature>
<dbReference type="GO" id="GO:0005829">
    <property type="term" value="C:cytosol"/>
    <property type="evidence" value="ECO:0007669"/>
    <property type="project" value="TreeGrafter"/>
</dbReference>
<dbReference type="InterPro" id="IPR045046">
    <property type="entry name" value="Vps9-like"/>
</dbReference>
<dbReference type="GO" id="GO:0005085">
    <property type="term" value="F:guanyl-nucleotide exchange factor activity"/>
    <property type="evidence" value="ECO:0007669"/>
    <property type="project" value="InterPro"/>
</dbReference>
<protein>
    <submittedName>
        <fullName evidence="4">VPS9 domain containing 1</fullName>
    </submittedName>
</protein>
<dbReference type="GO" id="GO:0031267">
    <property type="term" value="F:small GTPase binding"/>
    <property type="evidence" value="ECO:0007669"/>
    <property type="project" value="TreeGrafter"/>
</dbReference>
<feature type="region of interest" description="Disordered" evidence="1">
    <location>
        <begin position="197"/>
        <end position="218"/>
    </location>
</feature>
<sequence length="419" mass="46649">SSHCVFSLSSWSLCLTAVTVPAGGAPVATDHKSSSPRVSGRSRPLSDEAEEPSPFLPPEVFHKLQAEASELTPIEEASRLNQKLKANYEARLARLAPGQAYQKTSLTLSLQRQMMENLIIAKARQDAVSFEYATIPALMLDWPKQWKAKMKKNPDVSLVSNLVSYLLRPARTACSTQSVKSFSTDSLISPSRSHNLIPKYEEEEAEEPSEQESMDRENSFEDLEQFQDESHVQELEKRALKEHLKAVVKDVHIAIDQLLSLCLLSFESLNTASFKDLCLASIEEAFFTPLWSALVAYVEREEAYETSVKLYADASPGDIGIPLKLFPQNTGSPQGSYPYGSAIQELKLLIHDRCPQRKLECIGESDCVVFILVYTKAEFWDGKLGADDLLPILSYVALQCQCPQLVSECAALEEFIHEG</sequence>
<dbReference type="Gene3D" id="1.20.1050.80">
    <property type="entry name" value="VPS9 domain"/>
    <property type="match status" value="1"/>
</dbReference>
<dbReference type="PROSITE" id="PS51205">
    <property type="entry name" value="VPS9"/>
    <property type="match status" value="1"/>
</dbReference>
<evidence type="ECO:0000313" key="4">
    <source>
        <dbReference type="Ensembl" id="ENSNBRP00000022060.1"/>
    </source>
</evidence>
<keyword evidence="5" id="KW-1185">Reference proteome</keyword>
<dbReference type="InterPro" id="IPR003123">
    <property type="entry name" value="VPS9"/>
</dbReference>
<dbReference type="SUPFAM" id="SSF109993">
    <property type="entry name" value="VPS9 domain"/>
    <property type="match status" value="1"/>
</dbReference>
<feature type="chain" id="PRO_5018574926" evidence="2">
    <location>
        <begin position="25"/>
        <end position="419"/>
    </location>
</feature>
<feature type="signal peptide" evidence="2">
    <location>
        <begin position="1"/>
        <end position="24"/>
    </location>
</feature>
<feature type="compositionally biased region" description="Acidic residues" evidence="1">
    <location>
        <begin position="201"/>
        <end position="212"/>
    </location>
</feature>
<dbReference type="Pfam" id="PF02204">
    <property type="entry name" value="VPS9"/>
    <property type="match status" value="1"/>
</dbReference>
<evidence type="ECO:0000259" key="3">
    <source>
        <dbReference type="PROSITE" id="PS51205"/>
    </source>
</evidence>
<dbReference type="GO" id="GO:0016192">
    <property type="term" value="P:vesicle-mediated transport"/>
    <property type="evidence" value="ECO:0007669"/>
    <property type="project" value="InterPro"/>
</dbReference>
<dbReference type="Ensembl" id="ENSNBRT00000022645.1">
    <property type="protein sequence ID" value="ENSNBRP00000022060.1"/>
    <property type="gene ID" value="ENSNBRG00000016884.1"/>
</dbReference>
<organism evidence="4 5">
    <name type="scientific">Neolamprologus brichardi</name>
    <name type="common">Fairy cichlid</name>
    <name type="synonym">Lamprologus brichardi</name>
    <dbReference type="NCBI Taxonomy" id="32507"/>
    <lineage>
        <taxon>Eukaryota</taxon>
        <taxon>Metazoa</taxon>
        <taxon>Chordata</taxon>
        <taxon>Craniata</taxon>
        <taxon>Vertebrata</taxon>
        <taxon>Euteleostomi</taxon>
        <taxon>Actinopterygii</taxon>
        <taxon>Neopterygii</taxon>
        <taxon>Teleostei</taxon>
        <taxon>Neoteleostei</taxon>
        <taxon>Acanthomorphata</taxon>
        <taxon>Ovalentaria</taxon>
        <taxon>Cichlomorphae</taxon>
        <taxon>Cichliformes</taxon>
        <taxon>Cichlidae</taxon>
        <taxon>African cichlids</taxon>
        <taxon>Pseudocrenilabrinae</taxon>
        <taxon>Lamprologini</taxon>
        <taxon>Neolamprologus</taxon>
    </lineage>
</organism>
<dbReference type="Proteomes" id="UP000261580">
    <property type="component" value="Unassembled WGS sequence"/>
</dbReference>
<reference evidence="4" key="2">
    <citation type="submission" date="2025-09" db="UniProtKB">
        <authorList>
            <consortium name="Ensembl"/>
        </authorList>
    </citation>
    <scope>IDENTIFICATION</scope>
</reference>
<dbReference type="GO" id="GO:0030139">
    <property type="term" value="C:endocytic vesicle"/>
    <property type="evidence" value="ECO:0007669"/>
    <property type="project" value="TreeGrafter"/>
</dbReference>
<reference evidence="4" key="1">
    <citation type="submission" date="2025-08" db="UniProtKB">
        <authorList>
            <consortium name="Ensembl"/>
        </authorList>
    </citation>
    <scope>IDENTIFICATION</scope>
</reference>
<dbReference type="PANTHER" id="PTHR23101:SF98">
    <property type="entry name" value="VPS9 DOMAIN-CONTAINING PROTEIN 1"/>
    <property type="match status" value="1"/>
</dbReference>